<dbReference type="AlphaFoldDB" id="A0A939DWL6"/>
<protein>
    <recommendedName>
        <fullName evidence="5">Integral membrane protein</fullName>
    </recommendedName>
</protein>
<feature type="compositionally biased region" description="Acidic residues" evidence="1">
    <location>
        <begin position="424"/>
        <end position="450"/>
    </location>
</feature>
<keyword evidence="2" id="KW-0812">Transmembrane</keyword>
<feature type="region of interest" description="Disordered" evidence="1">
    <location>
        <begin position="422"/>
        <end position="459"/>
    </location>
</feature>
<reference evidence="3" key="1">
    <citation type="submission" date="2020-12" db="EMBL/GenBank/DDBJ databases">
        <title>PHA producing bacteria isolated from mangrove.</title>
        <authorList>
            <person name="Zheng W."/>
            <person name="Yu S."/>
            <person name="Huang Y."/>
        </authorList>
    </citation>
    <scope>NUCLEOTIDE SEQUENCE</scope>
    <source>
        <strain evidence="3">GN8-5</strain>
    </source>
</reference>
<feature type="transmembrane region" description="Helical" evidence="2">
    <location>
        <begin position="237"/>
        <end position="256"/>
    </location>
</feature>
<keyword evidence="2" id="KW-1133">Transmembrane helix</keyword>
<name>A0A939DWL6_9MICO</name>
<dbReference type="RefSeq" id="WP_206823918.1">
    <property type="nucleotide sequence ID" value="NZ_JAEMWU010000001.1"/>
</dbReference>
<sequence length="459" mass="48353">MGELEDLRARVEQLEKENAGLRRPRRRPAATSIVAVIALVLGVLLAPVAAVGTWARVQLVDTDRFVATFAPLASDPDVQDFVADQVNAAILDNIDVDAVVEDVFDGLRGLDLPPRAESALTLLQAPAARGVVSLIDGVVHDLVASEQFAVIWTQSLRLAHERAVAIMQDQPGTALQLTDDGVLAIDLGVLVAQVKQTLTDRGVGIAGLIPVIDRTVPIAQADALVLVRTVYQIAVSVGFWLPWIVFGLLVLGVALAKDRTRALMWTSASFAAMFLLLAAGVGIGRGFFARAVAPSTMTFDAADALFDGLTVLLRSTIMALAFFGVVVAIWAWFAGTSRPAVAVRGLLGSGFTAVRSAAEHRGLSTGRFGAAVERYRGAILVAGLVIALVVLMMARPISFATVLWTATGFGVLLIIVELVRSGTPEEDGPEGDAAADGDDVAHADEDETESEPVPSAKMG</sequence>
<keyword evidence="2" id="KW-0472">Membrane</keyword>
<evidence type="ECO:0000313" key="4">
    <source>
        <dbReference type="Proteomes" id="UP000664385"/>
    </source>
</evidence>
<dbReference type="Proteomes" id="UP000664385">
    <property type="component" value="Unassembled WGS sequence"/>
</dbReference>
<evidence type="ECO:0000256" key="2">
    <source>
        <dbReference type="SAM" id="Phobius"/>
    </source>
</evidence>
<feature type="transmembrane region" description="Helical" evidence="2">
    <location>
        <begin position="311"/>
        <end position="334"/>
    </location>
</feature>
<evidence type="ECO:0008006" key="5">
    <source>
        <dbReference type="Google" id="ProtNLM"/>
    </source>
</evidence>
<organism evidence="3 4">
    <name type="scientific">Microbacterium esteraromaticum</name>
    <dbReference type="NCBI Taxonomy" id="57043"/>
    <lineage>
        <taxon>Bacteria</taxon>
        <taxon>Bacillati</taxon>
        <taxon>Actinomycetota</taxon>
        <taxon>Actinomycetes</taxon>
        <taxon>Micrococcales</taxon>
        <taxon>Microbacteriaceae</taxon>
        <taxon>Microbacterium</taxon>
    </lineage>
</organism>
<proteinExistence type="predicted"/>
<gene>
    <name evidence="3" type="ORF">JF543_09805</name>
</gene>
<comment type="caution">
    <text evidence="3">The sequence shown here is derived from an EMBL/GenBank/DDBJ whole genome shotgun (WGS) entry which is preliminary data.</text>
</comment>
<accession>A0A939DWL6</accession>
<feature type="transmembrane region" description="Helical" evidence="2">
    <location>
        <begin position="377"/>
        <end position="394"/>
    </location>
</feature>
<evidence type="ECO:0000256" key="1">
    <source>
        <dbReference type="SAM" id="MobiDB-lite"/>
    </source>
</evidence>
<feature type="transmembrane region" description="Helical" evidence="2">
    <location>
        <begin position="32"/>
        <end position="55"/>
    </location>
</feature>
<evidence type="ECO:0000313" key="3">
    <source>
        <dbReference type="EMBL" id="MBN8206250.1"/>
    </source>
</evidence>
<feature type="transmembrane region" description="Helical" evidence="2">
    <location>
        <begin position="400"/>
        <end position="419"/>
    </location>
</feature>
<feature type="transmembrane region" description="Helical" evidence="2">
    <location>
        <begin position="268"/>
        <end position="291"/>
    </location>
</feature>
<dbReference type="EMBL" id="JAEMWU010000001">
    <property type="protein sequence ID" value="MBN8206250.1"/>
    <property type="molecule type" value="Genomic_DNA"/>
</dbReference>